<dbReference type="EMBL" id="JAHRHY010000010">
    <property type="protein sequence ID" value="KAG9066251.1"/>
    <property type="molecule type" value="Genomic_DNA"/>
</dbReference>
<dbReference type="GO" id="GO:0043240">
    <property type="term" value="C:Fanconi anaemia nuclear complex"/>
    <property type="evidence" value="ECO:0007669"/>
    <property type="project" value="InterPro"/>
</dbReference>
<organism evidence="2 3">
    <name type="scientific">Linnemannia hyalina</name>
    <dbReference type="NCBI Taxonomy" id="64524"/>
    <lineage>
        <taxon>Eukaryota</taxon>
        <taxon>Fungi</taxon>
        <taxon>Fungi incertae sedis</taxon>
        <taxon>Mucoromycota</taxon>
        <taxon>Mortierellomycotina</taxon>
        <taxon>Mortierellomycetes</taxon>
        <taxon>Mortierellales</taxon>
        <taxon>Mortierellaceae</taxon>
        <taxon>Linnemannia</taxon>
    </lineage>
</organism>
<evidence type="ECO:0000313" key="2">
    <source>
        <dbReference type="EMBL" id="KAG9066251.1"/>
    </source>
</evidence>
<reference evidence="2" key="1">
    <citation type="submission" date="2021-06" db="EMBL/GenBank/DDBJ databases">
        <title>Genome Sequence of Mortierella hyaline Strain SCG-10, a Cold-Adapted, Nitrate-Reducing Fungus Isolated from Soil in Minnesota, USA.</title>
        <authorList>
            <person name="Aldossari N."/>
        </authorList>
    </citation>
    <scope>NUCLEOTIDE SEQUENCE</scope>
    <source>
        <strain evidence="2">SCG-10</strain>
    </source>
</reference>
<sequence length="324" mass="36337">MGHSPWRVYYIVVQLALRALKQRRLKERLRATSLKVKEQDRIDNKQESAVDAHTAPQSYWEKTPEPAAGQIIGEEVPCSMTAVDLADLESAISSLRSKLEVVQPEGMRPSDIARARSEESNSGQDNDKVDLRTDEMDDAAMEESSDALLSQVLTSQQSILLWDDLRLLVKVAVLDLGLEHLEDGVLNRLCIDEIFVQDKASQTEQGDRGMEETGEAEKIRSTRASQLSYQSSLFLLRVLFYRKASELPSQPSRLLLDALLRAGKAHGRAVIDGVVLPLARNYTKFSKPASELVQKVLKEQTSASLIHFLSEQEKAFYGSKLQDW</sequence>
<dbReference type="InterPro" id="IPR039685">
    <property type="entry name" value="FANCE"/>
</dbReference>
<feature type="compositionally biased region" description="Basic and acidic residues" evidence="1">
    <location>
        <begin position="111"/>
        <end position="130"/>
    </location>
</feature>
<keyword evidence="3" id="KW-1185">Reference proteome</keyword>
<dbReference type="GO" id="GO:0036297">
    <property type="term" value="P:interstrand cross-link repair"/>
    <property type="evidence" value="ECO:0007669"/>
    <property type="project" value="InterPro"/>
</dbReference>
<accession>A0A9P8BSP2</accession>
<dbReference type="PANTHER" id="PTHR32094:SF5">
    <property type="entry name" value="FANCONI ANEMIA GROUP E PROTEIN"/>
    <property type="match status" value="1"/>
</dbReference>
<dbReference type="OrthoDB" id="2449818at2759"/>
<feature type="region of interest" description="Disordered" evidence="1">
    <location>
        <begin position="103"/>
        <end position="130"/>
    </location>
</feature>
<name>A0A9P8BSP2_9FUNG</name>
<comment type="caution">
    <text evidence="2">The sequence shown here is derived from an EMBL/GenBank/DDBJ whole genome shotgun (WGS) entry which is preliminary data.</text>
</comment>
<proteinExistence type="predicted"/>
<evidence type="ECO:0000256" key="1">
    <source>
        <dbReference type="SAM" id="MobiDB-lite"/>
    </source>
</evidence>
<gene>
    <name evidence="2" type="ORF">KI688_001472</name>
</gene>
<dbReference type="AlphaFoldDB" id="A0A9P8BSP2"/>
<dbReference type="PANTHER" id="PTHR32094">
    <property type="entry name" value="FANCONI ANEMIA GROUP E PROTEIN"/>
    <property type="match status" value="1"/>
</dbReference>
<dbReference type="Gene3D" id="1.25.40.480">
    <property type="match status" value="1"/>
</dbReference>
<evidence type="ECO:0000313" key="3">
    <source>
        <dbReference type="Proteomes" id="UP000707451"/>
    </source>
</evidence>
<dbReference type="Proteomes" id="UP000707451">
    <property type="component" value="Unassembled WGS sequence"/>
</dbReference>
<protein>
    <submittedName>
        <fullName evidence="2">Uncharacterized protein</fullName>
    </submittedName>
</protein>